<protein>
    <submittedName>
        <fullName evidence="3">Uncharacterized protein LOC121103143</fullName>
    </submittedName>
</protein>
<feature type="compositionally biased region" description="Polar residues" evidence="1">
    <location>
        <begin position="186"/>
        <end position="202"/>
    </location>
</feature>
<dbReference type="GeneID" id="121103143"/>
<evidence type="ECO:0000313" key="3">
    <source>
        <dbReference type="RefSeq" id="XP_040488255.1"/>
    </source>
</evidence>
<proteinExistence type="predicted"/>
<sequence length="333" mass="35721">MRRCAKGALGSIYWEHHRCGCCALRRLLTSFNTRAAAARTPGSAHSPAGRVIRTTKALTRGGPPARRIRTVIKNARTILSPPPPPLCSATAAPPFGIRGAPPRSLRALARPPTSPDLRTVLRPARAGKAGGEARGLRARGPQAPKVPLPSPHVLFPARSALSPTFPPSAPAPHAVTAQGPVARTHLQASAPSQHLSPDTAVSRNHRVAAASSPARAPVPLPAFFYSSRHSLRVVHLCKPNYLKEKKKGKARSSQRRISHSGGWMSVLKEMALSSTSRFGKRAKLKETAACRRRDIWTLSGAGAAGAAGRAPHQQPFGKYPEIIYWHVVQRSDF</sequence>
<accession>A0A8M1G0H9</accession>
<dbReference type="AlphaFoldDB" id="A0A8M1G0H9"/>
<gene>
    <name evidence="3" type="primary">LOC121103143</name>
</gene>
<dbReference type="RefSeq" id="XP_040488255.1">
    <property type="nucleotide sequence ID" value="XM_040632321.1"/>
</dbReference>
<evidence type="ECO:0000256" key="1">
    <source>
        <dbReference type="SAM" id="MobiDB-lite"/>
    </source>
</evidence>
<feature type="region of interest" description="Disordered" evidence="1">
    <location>
        <begin position="126"/>
        <end position="148"/>
    </location>
</feature>
<organism evidence="2 3">
    <name type="scientific">Ursus maritimus</name>
    <name type="common">Polar bear</name>
    <name type="synonym">Thalarctos maritimus</name>
    <dbReference type="NCBI Taxonomy" id="29073"/>
    <lineage>
        <taxon>Eukaryota</taxon>
        <taxon>Metazoa</taxon>
        <taxon>Chordata</taxon>
        <taxon>Craniata</taxon>
        <taxon>Vertebrata</taxon>
        <taxon>Euteleostomi</taxon>
        <taxon>Mammalia</taxon>
        <taxon>Eutheria</taxon>
        <taxon>Laurasiatheria</taxon>
        <taxon>Carnivora</taxon>
        <taxon>Caniformia</taxon>
        <taxon>Ursidae</taxon>
        <taxon>Ursus</taxon>
    </lineage>
</organism>
<dbReference type="Proteomes" id="UP000261680">
    <property type="component" value="Unplaced"/>
</dbReference>
<dbReference type="KEGG" id="umr:121103143"/>
<name>A0A8M1G0H9_URSMA</name>
<reference evidence="3" key="1">
    <citation type="submission" date="2025-08" db="UniProtKB">
        <authorList>
            <consortium name="RefSeq"/>
        </authorList>
    </citation>
    <scope>IDENTIFICATION</scope>
    <source>
        <tissue evidence="3">Whole blood</tissue>
    </source>
</reference>
<evidence type="ECO:0000313" key="2">
    <source>
        <dbReference type="Proteomes" id="UP000261680"/>
    </source>
</evidence>
<feature type="region of interest" description="Disordered" evidence="1">
    <location>
        <begin position="186"/>
        <end position="208"/>
    </location>
</feature>
<keyword evidence="2" id="KW-1185">Reference proteome</keyword>